<dbReference type="InterPro" id="IPR008949">
    <property type="entry name" value="Isoprenoid_synthase_dom_sf"/>
</dbReference>
<dbReference type="PANTHER" id="PTHR31225">
    <property type="entry name" value="OS04G0344100 PROTEIN-RELATED"/>
    <property type="match status" value="1"/>
</dbReference>
<dbReference type="Gene3D" id="1.50.10.130">
    <property type="entry name" value="Terpene synthase, N-terminal domain"/>
    <property type="match status" value="1"/>
</dbReference>
<sequence>MDEQGNFRADHSGNIEGILSLYEASFLSMENEGILDEARNFATQHLKETLQHITNQSLADQVCRALELPLHWRVQKLEAKWFINVYENRHDANLILLELAKLDFNIVQAIYQDEIKQMSR</sequence>
<dbReference type="Proteomes" id="UP001604277">
    <property type="component" value="Unassembled WGS sequence"/>
</dbReference>
<proteinExistence type="predicted"/>
<name>A0ABD1S3K7_9LAMI</name>
<feature type="domain" description="Terpene synthase N-terminal" evidence="1">
    <location>
        <begin position="2"/>
        <end position="66"/>
    </location>
</feature>
<dbReference type="PANTHER" id="PTHR31225:SF256">
    <property type="entry name" value="(-)-ALPHA-TERPINEOL SYNTHASE-LIKE"/>
    <property type="match status" value="1"/>
</dbReference>
<dbReference type="EMBL" id="JBFOLJ010000011">
    <property type="protein sequence ID" value="KAL2495312.1"/>
    <property type="molecule type" value="Genomic_DNA"/>
</dbReference>
<accession>A0ABD1S3K7</accession>
<comment type="caution">
    <text evidence="2">The sequence shown here is derived from an EMBL/GenBank/DDBJ whole genome shotgun (WGS) entry which is preliminary data.</text>
</comment>
<evidence type="ECO:0000313" key="2">
    <source>
        <dbReference type="EMBL" id="KAL2495312.1"/>
    </source>
</evidence>
<dbReference type="Pfam" id="PF01397">
    <property type="entry name" value="Terpene_synth"/>
    <property type="match status" value="1"/>
</dbReference>
<dbReference type="InterPro" id="IPR008930">
    <property type="entry name" value="Terpenoid_cyclase/PrenylTrfase"/>
</dbReference>
<dbReference type="AlphaFoldDB" id="A0ABD1S3K7"/>
<reference evidence="3" key="1">
    <citation type="submission" date="2024-07" db="EMBL/GenBank/DDBJ databases">
        <title>Two chromosome-level genome assemblies of Korean endemic species Abeliophyllum distichum and Forsythia ovata (Oleaceae).</title>
        <authorList>
            <person name="Jang H."/>
        </authorList>
    </citation>
    <scope>NUCLEOTIDE SEQUENCE [LARGE SCALE GENOMIC DNA]</scope>
</reference>
<evidence type="ECO:0000313" key="3">
    <source>
        <dbReference type="Proteomes" id="UP001604277"/>
    </source>
</evidence>
<dbReference type="Gene3D" id="1.10.600.10">
    <property type="entry name" value="Farnesyl Diphosphate Synthase"/>
    <property type="match status" value="1"/>
</dbReference>
<dbReference type="SUPFAM" id="SSF48239">
    <property type="entry name" value="Terpenoid cyclases/Protein prenyltransferases"/>
    <property type="match status" value="1"/>
</dbReference>
<organism evidence="2 3">
    <name type="scientific">Forsythia ovata</name>
    <dbReference type="NCBI Taxonomy" id="205694"/>
    <lineage>
        <taxon>Eukaryota</taxon>
        <taxon>Viridiplantae</taxon>
        <taxon>Streptophyta</taxon>
        <taxon>Embryophyta</taxon>
        <taxon>Tracheophyta</taxon>
        <taxon>Spermatophyta</taxon>
        <taxon>Magnoliopsida</taxon>
        <taxon>eudicotyledons</taxon>
        <taxon>Gunneridae</taxon>
        <taxon>Pentapetalae</taxon>
        <taxon>asterids</taxon>
        <taxon>lamiids</taxon>
        <taxon>Lamiales</taxon>
        <taxon>Oleaceae</taxon>
        <taxon>Forsythieae</taxon>
        <taxon>Forsythia</taxon>
    </lineage>
</organism>
<protein>
    <submittedName>
        <fullName evidence="2">Tricyclene synthase</fullName>
    </submittedName>
</protein>
<keyword evidence="3" id="KW-1185">Reference proteome</keyword>
<dbReference type="InterPro" id="IPR036965">
    <property type="entry name" value="Terpene_synth_N_sf"/>
</dbReference>
<gene>
    <name evidence="2" type="ORF">Fot_39069</name>
</gene>
<evidence type="ECO:0000259" key="1">
    <source>
        <dbReference type="Pfam" id="PF01397"/>
    </source>
</evidence>
<dbReference type="InterPro" id="IPR050148">
    <property type="entry name" value="Terpene_synthase-like"/>
</dbReference>
<dbReference type="SUPFAM" id="SSF48576">
    <property type="entry name" value="Terpenoid synthases"/>
    <property type="match status" value="1"/>
</dbReference>
<dbReference type="InterPro" id="IPR001906">
    <property type="entry name" value="Terpene_synth_N"/>
</dbReference>